<protein>
    <submittedName>
        <fullName evidence="1">Uncharacterized protein</fullName>
    </submittedName>
</protein>
<evidence type="ECO:0000313" key="1">
    <source>
        <dbReference type="EMBL" id="CAI0558154.1"/>
    </source>
</evidence>
<proteinExistence type="predicted"/>
<dbReference type="Proteomes" id="UP001154282">
    <property type="component" value="Unassembled WGS sequence"/>
</dbReference>
<name>A0AAV0RKS7_9ROSI</name>
<sequence>MNLRCTRVFGLANAHGFRNQRFYGIGIVSLHFTSFSFR</sequence>
<accession>A0AAV0RKS7</accession>
<organism evidence="1 2">
    <name type="scientific">Linum tenue</name>
    <dbReference type="NCBI Taxonomy" id="586396"/>
    <lineage>
        <taxon>Eukaryota</taxon>
        <taxon>Viridiplantae</taxon>
        <taxon>Streptophyta</taxon>
        <taxon>Embryophyta</taxon>
        <taxon>Tracheophyta</taxon>
        <taxon>Spermatophyta</taxon>
        <taxon>Magnoliopsida</taxon>
        <taxon>eudicotyledons</taxon>
        <taxon>Gunneridae</taxon>
        <taxon>Pentapetalae</taxon>
        <taxon>rosids</taxon>
        <taxon>fabids</taxon>
        <taxon>Malpighiales</taxon>
        <taxon>Linaceae</taxon>
        <taxon>Linum</taxon>
    </lineage>
</organism>
<gene>
    <name evidence="1" type="ORF">LITE_LOCUS48661</name>
</gene>
<reference evidence="1" key="1">
    <citation type="submission" date="2022-08" db="EMBL/GenBank/DDBJ databases">
        <authorList>
            <person name="Gutierrez-Valencia J."/>
        </authorList>
    </citation>
    <scope>NUCLEOTIDE SEQUENCE</scope>
</reference>
<comment type="caution">
    <text evidence="1">The sequence shown here is derived from an EMBL/GenBank/DDBJ whole genome shotgun (WGS) entry which is preliminary data.</text>
</comment>
<keyword evidence="2" id="KW-1185">Reference proteome</keyword>
<evidence type="ECO:0000313" key="2">
    <source>
        <dbReference type="Proteomes" id="UP001154282"/>
    </source>
</evidence>
<dbReference type="AlphaFoldDB" id="A0AAV0RKS7"/>
<dbReference type="EMBL" id="CAMGYJ010000011">
    <property type="protein sequence ID" value="CAI0558154.1"/>
    <property type="molecule type" value="Genomic_DNA"/>
</dbReference>